<comment type="caution">
    <text evidence="2">The sequence shown here is derived from an EMBL/GenBank/DDBJ whole genome shotgun (WGS) entry which is preliminary data.</text>
</comment>
<dbReference type="OrthoDB" id="371772at2157"/>
<reference evidence="3 5" key="2">
    <citation type="journal article" date="2019" name="Nat. Microbiol.">
        <title>Wide diversity of methane and short-chain alkane metabolisms in uncultured archaea.</title>
        <authorList>
            <person name="Borrel G."/>
            <person name="Adam P.S."/>
            <person name="McKay L.J."/>
            <person name="Chen L.X."/>
            <person name="Sierra-Garcia I.N."/>
            <person name="Sieber C.M."/>
            <person name="Letourneur Q."/>
            <person name="Ghozlane A."/>
            <person name="Andersen G.L."/>
            <person name="Li W.J."/>
            <person name="Hallam S.J."/>
            <person name="Muyzer G."/>
            <person name="de Oliveira V.M."/>
            <person name="Inskeep W.P."/>
            <person name="Banfield J.F."/>
            <person name="Gribaldo S."/>
        </authorList>
    </citation>
    <scope>NUCLEOTIDE SEQUENCE [LARGE SCALE GENOMIC DNA]</scope>
    <source>
        <strain evidence="3">NM4</strain>
    </source>
</reference>
<gene>
    <name evidence="2" type="ORF">D6D85_04480</name>
    <name evidence="3" type="ORF">EF810_02830</name>
</gene>
<dbReference type="GO" id="GO:0003677">
    <property type="term" value="F:DNA binding"/>
    <property type="evidence" value="ECO:0007669"/>
    <property type="project" value="InterPro"/>
</dbReference>
<dbReference type="Proteomes" id="UP000316217">
    <property type="component" value="Unassembled WGS sequence"/>
</dbReference>
<proteinExistence type="predicted"/>
<evidence type="ECO:0000313" key="5">
    <source>
        <dbReference type="Proteomes" id="UP000316217"/>
    </source>
</evidence>
<evidence type="ECO:0000313" key="2">
    <source>
        <dbReference type="EMBL" id="RSN76304.1"/>
    </source>
</evidence>
<dbReference type="Pfam" id="PF01381">
    <property type="entry name" value="HTH_3"/>
    <property type="match status" value="1"/>
</dbReference>
<accession>A0A429GR72</accession>
<dbReference type="EMBL" id="RXII01000047">
    <property type="protein sequence ID" value="RZN62437.1"/>
    <property type="molecule type" value="Genomic_DNA"/>
</dbReference>
<dbReference type="SMART" id="SM00530">
    <property type="entry name" value="HTH_XRE"/>
    <property type="match status" value="1"/>
</dbReference>
<evidence type="ECO:0000259" key="1">
    <source>
        <dbReference type="PROSITE" id="PS50943"/>
    </source>
</evidence>
<dbReference type="CDD" id="cd00093">
    <property type="entry name" value="HTH_XRE"/>
    <property type="match status" value="1"/>
</dbReference>
<organism evidence="2 4">
    <name type="scientific">Candidatus Methanodesulfokora washburnensis</name>
    <dbReference type="NCBI Taxonomy" id="2478471"/>
    <lineage>
        <taxon>Archaea</taxon>
        <taxon>Thermoproteota</taxon>
        <taxon>Candidatus Korarchaeia</taxon>
        <taxon>Candidatus Korarchaeia incertae sedis</taxon>
        <taxon>Candidatus Methanodesulfokora</taxon>
    </lineage>
</organism>
<evidence type="ECO:0000313" key="3">
    <source>
        <dbReference type="EMBL" id="RZN62437.1"/>
    </source>
</evidence>
<dbReference type="InterPro" id="IPR017271">
    <property type="entry name" value="Tscrpt_reg_HTH_MJ1545_prd"/>
</dbReference>
<evidence type="ECO:0000313" key="4">
    <source>
        <dbReference type="Proteomes" id="UP000277582"/>
    </source>
</evidence>
<dbReference type="SUPFAM" id="SSF47413">
    <property type="entry name" value="lambda repressor-like DNA-binding domains"/>
    <property type="match status" value="1"/>
</dbReference>
<dbReference type="PIRSF" id="PIRSF037724">
    <property type="entry name" value="TF_HTH_MJ1545_prd"/>
    <property type="match status" value="1"/>
</dbReference>
<keyword evidence="4" id="KW-1185">Reference proteome</keyword>
<dbReference type="InterPro" id="IPR010982">
    <property type="entry name" value="Lambda_DNA-bd_dom_sf"/>
</dbReference>
<dbReference type="AlphaFoldDB" id="A0A429GR72"/>
<dbReference type="InterPro" id="IPR001387">
    <property type="entry name" value="Cro/C1-type_HTH"/>
</dbReference>
<name>A0A429GR72_9CREN</name>
<reference evidence="2 4" key="1">
    <citation type="submission" date="2018-10" db="EMBL/GenBank/DDBJ databases">
        <title>Co-occurring genomic capacity for anaerobic methane metabolism and dissimilatory sulfite reduction discovered in the Korarchaeota.</title>
        <authorList>
            <person name="Mckay L.J."/>
            <person name="Dlakic M."/>
            <person name="Fields M.W."/>
            <person name="Delmont T.O."/>
            <person name="Eren A.M."/>
            <person name="Jay Z.J."/>
            <person name="Klingelsmith K.B."/>
            <person name="Rusch D.B."/>
            <person name="Inskeep W.P."/>
        </authorList>
    </citation>
    <scope>NUCLEOTIDE SEQUENCE [LARGE SCALE GENOMIC DNA]</scope>
    <source>
        <strain evidence="2 4">MDKW</strain>
    </source>
</reference>
<dbReference type="EMBL" id="RCOS01000062">
    <property type="protein sequence ID" value="RSN76304.1"/>
    <property type="molecule type" value="Genomic_DNA"/>
</dbReference>
<dbReference type="PROSITE" id="PS50943">
    <property type="entry name" value="HTH_CROC1"/>
    <property type="match status" value="1"/>
</dbReference>
<feature type="domain" description="HTH cro/C1-type" evidence="1">
    <location>
        <begin position="30"/>
        <end position="77"/>
    </location>
</feature>
<protein>
    <submittedName>
        <fullName evidence="2">Helix-turn-helix domain-containing protein</fullName>
    </submittedName>
</protein>
<dbReference type="Gene3D" id="1.10.260.40">
    <property type="entry name" value="lambda repressor-like DNA-binding domains"/>
    <property type="match status" value="1"/>
</dbReference>
<sequence length="239" mass="26563">MSYHRRVLKEMVAKKIAGDILYSSNIGLAMKKWREYFGVKQSELAKMLGISASVISDYESGRRRSPGSYVLKRFIQAIIAKDEETGGNKLKVLAKSMGIGLLLSSVIDMAEMTIPVELEKFIEWIDGELIVPGNTLIHGYTVIDSIRAIENLSGTDFMKLFGSSTERALIFTRVGTGRSPMVALKVFDIRPSLVVLHGLKPDSVDRLGIRLAEIMGVPLAVSKMESVRDMVESLRKRLE</sequence>
<dbReference type="Proteomes" id="UP000277582">
    <property type="component" value="Unassembled WGS sequence"/>
</dbReference>